<keyword evidence="3" id="KW-1133">Transmembrane helix</keyword>
<feature type="domain" description="Sulfatase N-terminal" evidence="4">
    <location>
        <begin position="43"/>
        <end position="304"/>
    </location>
</feature>
<keyword evidence="6" id="KW-1185">Reference proteome</keyword>
<evidence type="ECO:0000313" key="5">
    <source>
        <dbReference type="EMBL" id="MCG2588720.1"/>
    </source>
</evidence>
<dbReference type="InterPro" id="IPR017850">
    <property type="entry name" value="Alkaline_phosphatase_core_sf"/>
</dbReference>
<dbReference type="Gene3D" id="3.40.720.10">
    <property type="entry name" value="Alkaline Phosphatase, subunit A"/>
    <property type="match status" value="1"/>
</dbReference>
<dbReference type="CDD" id="cd16027">
    <property type="entry name" value="SGSH"/>
    <property type="match status" value="1"/>
</dbReference>
<evidence type="ECO:0000313" key="6">
    <source>
        <dbReference type="Proteomes" id="UP001165366"/>
    </source>
</evidence>
<dbReference type="SUPFAM" id="SSF53649">
    <property type="entry name" value="Alkaline phosphatase-like"/>
    <property type="match status" value="1"/>
</dbReference>
<organism evidence="5 6">
    <name type="scientific">Rhodohalobacter sulfatireducens</name>
    <dbReference type="NCBI Taxonomy" id="2911366"/>
    <lineage>
        <taxon>Bacteria</taxon>
        <taxon>Pseudomonadati</taxon>
        <taxon>Balneolota</taxon>
        <taxon>Balneolia</taxon>
        <taxon>Balneolales</taxon>
        <taxon>Balneolaceae</taxon>
        <taxon>Rhodohalobacter</taxon>
    </lineage>
</organism>
<protein>
    <submittedName>
        <fullName evidence="5">Sulfatase</fullName>
    </submittedName>
</protein>
<reference evidence="5" key="1">
    <citation type="submission" date="2022-01" db="EMBL/GenBank/DDBJ databases">
        <authorList>
            <person name="Wang Y."/>
        </authorList>
    </citation>
    <scope>NUCLEOTIDE SEQUENCE</scope>
    <source>
        <strain evidence="5">WB101</strain>
    </source>
</reference>
<dbReference type="EMBL" id="JAKLWS010000009">
    <property type="protein sequence ID" value="MCG2588720.1"/>
    <property type="molecule type" value="Genomic_DNA"/>
</dbReference>
<reference evidence="5" key="2">
    <citation type="submission" date="2024-05" db="EMBL/GenBank/DDBJ databases">
        <title>Rhodohalobacter halophilus gen. nov., sp. nov., a moderately halophilic member of the family Balneolaceae.</title>
        <authorList>
            <person name="Xia J."/>
        </authorList>
    </citation>
    <scope>NUCLEOTIDE SEQUENCE</scope>
    <source>
        <strain evidence="5">WB101</strain>
    </source>
</reference>
<dbReference type="InterPro" id="IPR000917">
    <property type="entry name" value="Sulfatase_N"/>
</dbReference>
<comment type="similarity">
    <text evidence="1">Belongs to the sulfatase family.</text>
</comment>
<dbReference type="Pfam" id="PF00884">
    <property type="entry name" value="Sulfatase"/>
    <property type="match status" value="1"/>
</dbReference>
<evidence type="ECO:0000256" key="2">
    <source>
        <dbReference type="ARBA" id="ARBA00022801"/>
    </source>
</evidence>
<keyword evidence="3" id="KW-0812">Transmembrane</keyword>
<keyword evidence="3" id="KW-0472">Membrane</keyword>
<dbReference type="RefSeq" id="WP_237853592.1">
    <property type="nucleotide sequence ID" value="NZ_JAKLWS010000009.1"/>
</dbReference>
<dbReference type="Proteomes" id="UP001165366">
    <property type="component" value="Unassembled WGS sequence"/>
</dbReference>
<feature type="transmembrane region" description="Helical" evidence="3">
    <location>
        <begin position="7"/>
        <end position="26"/>
    </location>
</feature>
<evidence type="ECO:0000259" key="4">
    <source>
        <dbReference type="Pfam" id="PF00884"/>
    </source>
</evidence>
<evidence type="ECO:0000256" key="3">
    <source>
        <dbReference type="SAM" id="Phobius"/>
    </source>
</evidence>
<name>A0ABS9KD22_9BACT</name>
<keyword evidence="2" id="KW-0378">Hydrolase</keyword>
<accession>A0ABS9KD22</accession>
<gene>
    <name evidence="5" type="ORF">L6773_09095</name>
</gene>
<dbReference type="InterPro" id="IPR050738">
    <property type="entry name" value="Sulfatase"/>
</dbReference>
<dbReference type="PANTHER" id="PTHR42693:SF53">
    <property type="entry name" value="ENDO-4-O-SULFATASE"/>
    <property type="match status" value="1"/>
</dbReference>
<proteinExistence type="inferred from homology"/>
<evidence type="ECO:0000256" key="1">
    <source>
        <dbReference type="ARBA" id="ARBA00008779"/>
    </source>
</evidence>
<dbReference type="PANTHER" id="PTHR42693">
    <property type="entry name" value="ARYLSULFATASE FAMILY MEMBER"/>
    <property type="match status" value="1"/>
</dbReference>
<comment type="caution">
    <text evidence="5">The sequence shown here is derived from an EMBL/GenBank/DDBJ whole genome shotgun (WGS) entry which is preliminary data.</text>
</comment>
<sequence>MYLSSPKLLGIIFAGISMMLGLMMSMSNTGDQNSKLELQEEPPNIIVFVADDASVRDFGAYGNEAIKTPNIDQLAERGLLFENSFLTTPQCSPSRISVLTSLYPHSTGAEDLHMPLPDGMKILPGYLHEAGYFSGHMLKTHYGPHADAQFDWYSENLSEDFPEFLDEASNDPFFLWVGFTDPHRDYGDAPRVHDSENVIVPPFLVDDEETRADLALYYDEIARMDGQIGRFMEELDRRNVVENTLVVFFSDNGAPFPREKGTLYDAGIQTPLIFHWPKEINEGLQYNGLTSILDLTPTLMDIVGLDVPDNMQGKSIKPVLNDTSYPGREAVFSERNWHDSDEHMRSMRTERYKVIRNEAYTNLPHGTPADIGGSPSFRSLYQLKQEGELNHAQSRLFQVPRPRVELYDLEKDPWEVNNVAAHPDYWQIARELSAQLDDWMEDTGDFPPHMRVRDDHTDRVTGVWFSNEIPPMRNVD</sequence>